<evidence type="ECO:0000256" key="3">
    <source>
        <dbReference type="ARBA" id="ARBA00022737"/>
    </source>
</evidence>
<dbReference type="VEuPathDB" id="TriTrypDB:ADEAN_000857200"/>
<dbReference type="PROSITE" id="PS00678">
    <property type="entry name" value="WD_REPEATS_1"/>
    <property type="match status" value="1"/>
</dbReference>
<keyword evidence="3" id="KW-0677">Repeat</keyword>
<keyword evidence="9" id="KW-1185">Reference proteome</keyword>
<feature type="region of interest" description="Disordered" evidence="7">
    <location>
        <begin position="369"/>
        <end position="421"/>
    </location>
</feature>
<dbReference type="Proteomes" id="UP000515908">
    <property type="component" value="Chromosome 19"/>
</dbReference>
<accession>A0A7G2CNK2</accession>
<feature type="compositionally biased region" description="Basic and acidic residues" evidence="7">
    <location>
        <begin position="496"/>
        <end position="529"/>
    </location>
</feature>
<evidence type="ECO:0000256" key="5">
    <source>
        <dbReference type="ARBA" id="ARBA00023274"/>
    </source>
</evidence>
<dbReference type="GO" id="GO:0005840">
    <property type="term" value="C:ribosome"/>
    <property type="evidence" value="ECO:0007669"/>
    <property type="project" value="UniProtKB-KW"/>
</dbReference>
<feature type="region of interest" description="Disordered" evidence="7">
    <location>
        <begin position="562"/>
        <end position="612"/>
    </location>
</feature>
<reference evidence="8 9" key="1">
    <citation type="submission" date="2020-08" db="EMBL/GenBank/DDBJ databases">
        <authorList>
            <person name="Newling K."/>
            <person name="Davey J."/>
            <person name="Forrester S."/>
        </authorList>
    </citation>
    <scope>NUCLEOTIDE SEQUENCE [LARGE SCALE GENOMIC DNA]</scope>
    <source>
        <strain evidence="9">Crithidia deanei Carvalho (ATCC PRA-265)</strain>
    </source>
</reference>
<feature type="compositionally biased region" description="Low complexity" evidence="7">
    <location>
        <begin position="388"/>
        <end position="397"/>
    </location>
</feature>
<name>A0A7G2CNK2_9TRYP</name>
<proteinExistence type="predicted"/>
<feature type="compositionally biased region" description="Acidic residues" evidence="7">
    <location>
        <begin position="400"/>
        <end position="409"/>
    </location>
</feature>
<dbReference type="GO" id="GO:0043130">
    <property type="term" value="F:ubiquitin binding"/>
    <property type="evidence" value="ECO:0007669"/>
    <property type="project" value="TreeGrafter"/>
</dbReference>
<feature type="compositionally biased region" description="Basic and acidic residues" evidence="7">
    <location>
        <begin position="578"/>
        <end position="594"/>
    </location>
</feature>
<keyword evidence="1" id="KW-0963">Cytoplasm</keyword>
<keyword evidence="5" id="KW-0687">Ribonucleoprotein</keyword>
<dbReference type="Pfam" id="PF00400">
    <property type="entry name" value="WD40"/>
    <property type="match status" value="1"/>
</dbReference>
<evidence type="ECO:0000313" key="8">
    <source>
        <dbReference type="EMBL" id="CAD2221045.1"/>
    </source>
</evidence>
<dbReference type="GO" id="GO:0043161">
    <property type="term" value="P:proteasome-mediated ubiquitin-dependent protein catabolic process"/>
    <property type="evidence" value="ECO:0007669"/>
    <property type="project" value="TreeGrafter"/>
</dbReference>
<dbReference type="EMBL" id="LR877163">
    <property type="protein sequence ID" value="CAD2221045.1"/>
    <property type="molecule type" value="Genomic_DNA"/>
</dbReference>
<dbReference type="PROSITE" id="PS50294">
    <property type="entry name" value="WD_REPEATS_REGION"/>
    <property type="match status" value="1"/>
</dbReference>
<dbReference type="PANTHER" id="PTHR19849:SF0">
    <property type="entry name" value="PHOSPHOLIPASE A-2-ACTIVATING PROTEIN"/>
    <property type="match status" value="1"/>
</dbReference>
<dbReference type="AlphaFoldDB" id="A0A7G2CNK2"/>
<feature type="compositionally biased region" description="Acidic residues" evidence="7">
    <location>
        <begin position="446"/>
        <end position="459"/>
    </location>
</feature>
<evidence type="ECO:0000256" key="1">
    <source>
        <dbReference type="ARBA" id="ARBA00022490"/>
    </source>
</evidence>
<feature type="region of interest" description="Disordered" evidence="7">
    <location>
        <begin position="435"/>
        <end position="550"/>
    </location>
</feature>
<dbReference type="GO" id="GO:0005737">
    <property type="term" value="C:cytoplasm"/>
    <property type="evidence" value="ECO:0007669"/>
    <property type="project" value="TreeGrafter"/>
</dbReference>
<dbReference type="SMART" id="SM00320">
    <property type="entry name" value="WD40"/>
    <property type="match status" value="4"/>
</dbReference>
<feature type="compositionally biased region" description="Basic residues" evidence="7">
    <location>
        <begin position="7"/>
        <end position="30"/>
    </location>
</feature>
<gene>
    <name evidence="8" type="ORF">ADEAN_000857200</name>
</gene>
<dbReference type="GO" id="GO:0005634">
    <property type="term" value="C:nucleus"/>
    <property type="evidence" value="ECO:0007669"/>
    <property type="project" value="TreeGrafter"/>
</dbReference>
<dbReference type="PROSITE" id="PS50082">
    <property type="entry name" value="WD_REPEATS_2"/>
    <property type="match status" value="2"/>
</dbReference>
<keyword evidence="4" id="KW-0689">Ribosomal protein</keyword>
<evidence type="ECO:0000256" key="4">
    <source>
        <dbReference type="ARBA" id="ARBA00022980"/>
    </source>
</evidence>
<dbReference type="GO" id="GO:1990904">
    <property type="term" value="C:ribonucleoprotein complex"/>
    <property type="evidence" value="ECO:0007669"/>
    <property type="project" value="UniProtKB-KW"/>
</dbReference>
<feature type="compositionally biased region" description="Low complexity" evidence="7">
    <location>
        <begin position="482"/>
        <end position="495"/>
    </location>
</feature>
<dbReference type="InterPro" id="IPR036322">
    <property type="entry name" value="WD40_repeat_dom_sf"/>
</dbReference>
<protein>
    <submittedName>
        <fullName evidence="8">WD domain, G-beta repeat, putative</fullName>
    </submittedName>
</protein>
<keyword evidence="2 6" id="KW-0853">WD repeat</keyword>
<sequence length="612" mass="67950">MSDYPSTKKKATGKKSTPKKGAKKSTKKKGGSPPRTTRNLSAVVADNQITSDSISVTSKFDGNSRCIALGINGTAWTGEADGTITVRMAPLGYEIGKIDAYGRATVLTLLKSRGKMWAGYSDGAIRAFHLDNMSVLFESTKHTAAVHTLCEAGGFLYTGGADWKVYQWDADDYHYERMLAGHKNNVRCLVSYTDPETGKLRIASGSDDGTVRVWDPAQPTATACIAILETEKAVLSILSMQDSAEMWTGCEDGVIRIWDLETLNCTMAIQAQRAPIVTMRQVEDTIWTGAKNGTMVILNRLTKSVAHETSQPPSTTTSGPRFTMALMPVQRTLVHNVWATTADGQWQCWSCIYPESGVLGEEEEFDVVAGPQSVSRRSRRASSLAGTPAKARQAPRPAADDEDENLSPEEQERRERDRELRQSVARIRQSVVEQINESSMAAESYNDAEEVADDEDEDPAATVDINKIEKSIRRDREEDLQRSTTRSAPRSTTQSARREESGDRHQEALEEELRQAKEERDRMREEMEQRGASSGDANPMSPRVSELEAKLAEYERQQRINREALTSLSNDLNVARQQNEELQEKLDTARRELDDKEEEGEAAAEGDDQKEL</sequence>
<feature type="compositionally biased region" description="Acidic residues" evidence="7">
    <location>
        <begin position="595"/>
        <end position="606"/>
    </location>
</feature>
<evidence type="ECO:0000256" key="2">
    <source>
        <dbReference type="ARBA" id="ARBA00022574"/>
    </source>
</evidence>
<feature type="repeat" description="WD" evidence="6">
    <location>
        <begin position="227"/>
        <end position="268"/>
    </location>
</feature>
<organism evidence="8 9">
    <name type="scientific">Angomonas deanei</name>
    <dbReference type="NCBI Taxonomy" id="59799"/>
    <lineage>
        <taxon>Eukaryota</taxon>
        <taxon>Discoba</taxon>
        <taxon>Euglenozoa</taxon>
        <taxon>Kinetoplastea</taxon>
        <taxon>Metakinetoplastina</taxon>
        <taxon>Trypanosomatida</taxon>
        <taxon>Trypanosomatidae</taxon>
        <taxon>Strigomonadinae</taxon>
        <taxon>Angomonas</taxon>
    </lineage>
</organism>
<feature type="compositionally biased region" description="Basic and acidic residues" evidence="7">
    <location>
        <begin position="466"/>
        <end position="481"/>
    </location>
</feature>
<dbReference type="GO" id="GO:0010992">
    <property type="term" value="P:ubiquitin recycling"/>
    <property type="evidence" value="ECO:0007669"/>
    <property type="project" value="TreeGrafter"/>
</dbReference>
<evidence type="ECO:0000256" key="6">
    <source>
        <dbReference type="PROSITE-ProRule" id="PRU00221"/>
    </source>
</evidence>
<evidence type="ECO:0000256" key="7">
    <source>
        <dbReference type="SAM" id="MobiDB-lite"/>
    </source>
</evidence>
<dbReference type="PANTHER" id="PTHR19849">
    <property type="entry name" value="PHOSPHOLIPASE A-2-ACTIVATING PROTEIN"/>
    <property type="match status" value="1"/>
</dbReference>
<dbReference type="Gene3D" id="2.130.10.10">
    <property type="entry name" value="YVTN repeat-like/Quinoprotein amine dehydrogenase"/>
    <property type="match status" value="1"/>
</dbReference>
<feature type="compositionally biased region" description="Basic and acidic residues" evidence="7">
    <location>
        <begin position="410"/>
        <end position="421"/>
    </location>
</feature>
<dbReference type="PRINTS" id="PR00320">
    <property type="entry name" value="GPROTEINBRPT"/>
</dbReference>
<feature type="repeat" description="WD" evidence="6">
    <location>
        <begin position="179"/>
        <end position="215"/>
    </location>
</feature>
<dbReference type="InterPro" id="IPR001680">
    <property type="entry name" value="WD40_rpt"/>
</dbReference>
<feature type="region of interest" description="Disordered" evidence="7">
    <location>
        <begin position="1"/>
        <end position="44"/>
    </location>
</feature>
<feature type="compositionally biased region" description="Polar residues" evidence="7">
    <location>
        <begin position="564"/>
        <end position="577"/>
    </location>
</feature>
<dbReference type="SUPFAM" id="SSF50978">
    <property type="entry name" value="WD40 repeat-like"/>
    <property type="match status" value="1"/>
</dbReference>
<evidence type="ECO:0000313" key="9">
    <source>
        <dbReference type="Proteomes" id="UP000515908"/>
    </source>
</evidence>
<dbReference type="InterPro" id="IPR015943">
    <property type="entry name" value="WD40/YVTN_repeat-like_dom_sf"/>
</dbReference>
<dbReference type="InterPro" id="IPR020472">
    <property type="entry name" value="WD40_PAC1"/>
</dbReference>
<dbReference type="InterPro" id="IPR019775">
    <property type="entry name" value="WD40_repeat_CS"/>
</dbReference>